<dbReference type="EMBL" id="HBGQ01061305">
    <property type="protein sequence ID" value="CAD9466267.1"/>
    <property type="molecule type" value="Transcribed_RNA"/>
</dbReference>
<feature type="compositionally biased region" description="Basic and acidic residues" evidence="1">
    <location>
        <begin position="63"/>
        <end position="72"/>
    </location>
</feature>
<reference evidence="2" key="1">
    <citation type="submission" date="2021-01" db="EMBL/GenBank/DDBJ databases">
        <authorList>
            <person name="Corre E."/>
            <person name="Pelletier E."/>
            <person name="Niang G."/>
            <person name="Scheremetjew M."/>
            <person name="Finn R."/>
            <person name="Kale V."/>
            <person name="Holt S."/>
            <person name="Cochrane G."/>
            <person name="Meng A."/>
            <person name="Brown T."/>
            <person name="Cohen L."/>
        </authorList>
    </citation>
    <scope>NUCLEOTIDE SEQUENCE</scope>
    <source>
        <strain evidence="2">CCMP2222</strain>
    </source>
</reference>
<organism evidence="2">
    <name type="scientific">Alexandrium andersonii</name>
    <dbReference type="NCBI Taxonomy" id="327968"/>
    <lineage>
        <taxon>Eukaryota</taxon>
        <taxon>Sar</taxon>
        <taxon>Alveolata</taxon>
        <taxon>Dinophyceae</taxon>
        <taxon>Gonyaulacales</taxon>
        <taxon>Pyrocystaceae</taxon>
        <taxon>Alexandrium</taxon>
    </lineage>
</organism>
<evidence type="ECO:0000256" key="1">
    <source>
        <dbReference type="SAM" id="MobiDB-lite"/>
    </source>
</evidence>
<proteinExistence type="predicted"/>
<feature type="region of interest" description="Disordered" evidence="1">
    <location>
        <begin position="96"/>
        <end position="127"/>
    </location>
</feature>
<feature type="compositionally biased region" description="Basic and acidic residues" evidence="1">
    <location>
        <begin position="187"/>
        <end position="214"/>
    </location>
</feature>
<protein>
    <submittedName>
        <fullName evidence="2">Uncharacterized protein</fullName>
    </submittedName>
</protein>
<gene>
    <name evidence="2" type="ORF">AAND1436_LOCUS29602</name>
</gene>
<sequence length="256" mass="28575">MDIDVSEAAGPHPGVCTAPRPGDRFREPTEEACPEFTSLAIQLGPAPRRGGSRELGAAGAEYLAEREGDSPRGSDAGSSESFDLEVDELWSRRVEAMEEKERGSRRRYFATEDGDEDDDDDDDDDNPVLYSRLFFQEFLQSQLMARVAMGEGLRALNDQTWCQILYSIEEGEGEEEDHVDGVEGEEKEQPRKVDRELVDSSGDSSRDSSMERRWSSMQRCGRGRKCPASFRMRGPIGPKDDGPLSKLIDLEVLDSE</sequence>
<feature type="compositionally biased region" description="Acidic residues" evidence="1">
    <location>
        <begin position="172"/>
        <end position="186"/>
    </location>
</feature>
<dbReference type="AlphaFoldDB" id="A0A7S2DWB7"/>
<feature type="region of interest" description="Disordered" evidence="1">
    <location>
        <begin position="1"/>
        <end position="84"/>
    </location>
</feature>
<feature type="compositionally biased region" description="Acidic residues" evidence="1">
    <location>
        <begin position="112"/>
        <end position="126"/>
    </location>
</feature>
<name>A0A7S2DWB7_9DINO</name>
<evidence type="ECO:0000313" key="2">
    <source>
        <dbReference type="EMBL" id="CAD9466267.1"/>
    </source>
</evidence>
<feature type="region of interest" description="Disordered" evidence="1">
    <location>
        <begin position="172"/>
        <end position="244"/>
    </location>
</feature>
<accession>A0A7S2DWB7</accession>